<name>A0AAN8P3Z0_POLSC</name>
<dbReference type="AlphaFoldDB" id="A0AAN8P3Z0"/>
<proteinExistence type="predicted"/>
<dbReference type="EMBL" id="JAWJWE010000011">
    <property type="protein sequence ID" value="KAK6630450.1"/>
    <property type="molecule type" value="Genomic_DNA"/>
</dbReference>
<evidence type="ECO:0000313" key="2">
    <source>
        <dbReference type="Proteomes" id="UP001372834"/>
    </source>
</evidence>
<organism evidence="1 2">
    <name type="scientific">Polyplax serrata</name>
    <name type="common">Common mouse louse</name>
    <dbReference type="NCBI Taxonomy" id="468196"/>
    <lineage>
        <taxon>Eukaryota</taxon>
        <taxon>Metazoa</taxon>
        <taxon>Ecdysozoa</taxon>
        <taxon>Arthropoda</taxon>
        <taxon>Hexapoda</taxon>
        <taxon>Insecta</taxon>
        <taxon>Pterygota</taxon>
        <taxon>Neoptera</taxon>
        <taxon>Paraneoptera</taxon>
        <taxon>Psocodea</taxon>
        <taxon>Troctomorpha</taxon>
        <taxon>Phthiraptera</taxon>
        <taxon>Anoplura</taxon>
        <taxon>Polyplacidae</taxon>
        <taxon>Polyplax</taxon>
    </lineage>
</organism>
<sequence>MRLTKQRLQTTSTPGMLFRKDGLVVGQSKYGARALNLEFVVDGETAIPLVCKKASPPSAIQPLSVCRQIVCLCGQFAVGEAFAGPALYALAPTFLWNQQPQPIARWLILTTTRSLSSFTLLYTFS</sequence>
<reference evidence="1 2" key="1">
    <citation type="submission" date="2023-10" db="EMBL/GenBank/DDBJ databases">
        <title>Genomes of two closely related lineages of the louse Polyplax serrata with different host specificities.</title>
        <authorList>
            <person name="Martinu J."/>
            <person name="Tarabai H."/>
            <person name="Stefka J."/>
            <person name="Hypsa V."/>
        </authorList>
    </citation>
    <scope>NUCLEOTIDE SEQUENCE [LARGE SCALE GENOMIC DNA]</scope>
    <source>
        <strain evidence="1">HR10_N</strain>
    </source>
</reference>
<evidence type="ECO:0000313" key="1">
    <source>
        <dbReference type="EMBL" id="KAK6630450.1"/>
    </source>
</evidence>
<comment type="caution">
    <text evidence="1">The sequence shown here is derived from an EMBL/GenBank/DDBJ whole genome shotgun (WGS) entry which is preliminary data.</text>
</comment>
<dbReference type="Proteomes" id="UP001372834">
    <property type="component" value="Unassembled WGS sequence"/>
</dbReference>
<protein>
    <submittedName>
        <fullName evidence="1">Uncharacterized protein</fullName>
    </submittedName>
</protein>
<gene>
    <name evidence="1" type="ORF">RUM43_014795</name>
</gene>
<accession>A0AAN8P3Z0</accession>